<comment type="caution">
    <text evidence="2">The sequence shown here is derived from an EMBL/GenBank/DDBJ whole genome shotgun (WGS) entry which is preliminary data.</text>
</comment>
<dbReference type="PaxDb" id="44689-DDB0216461"/>
<sequence length="86" mass="9978">MCIDNRSLNDFTIYDSYPLPNTTVLIQKTKGAKLMSRIDLADGFHQIQVEPRDRSKTAFHTPFGTFQWRGMPFGAKNAPYTFQRFM</sequence>
<dbReference type="RefSeq" id="XP_647774.1">
    <property type="nucleotide sequence ID" value="XM_642682.1"/>
</dbReference>
<dbReference type="InterPro" id="IPR053134">
    <property type="entry name" value="RNA-dir_DNA_polymerase"/>
</dbReference>
<gene>
    <name evidence="2" type="ORF">DDB_G0267226</name>
</gene>
<dbReference type="Pfam" id="PF00078">
    <property type="entry name" value="RVT_1"/>
    <property type="match status" value="1"/>
</dbReference>
<dbReference type="HOGENOM" id="CLU_000384_42_10_1"/>
<dbReference type="eggNOG" id="KOG0017">
    <property type="taxonomic scope" value="Eukaryota"/>
</dbReference>
<dbReference type="PANTHER" id="PTHR24559:SF444">
    <property type="entry name" value="REVERSE TRANSCRIPTASE DOMAIN-CONTAINING PROTEIN"/>
    <property type="match status" value="1"/>
</dbReference>
<evidence type="ECO:0000313" key="3">
    <source>
        <dbReference type="Proteomes" id="UP000002195"/>
    </source>
</evidence>
<dbReference type="InterPro" id="IPR000477">
    <property type="entry name" value="RT_dom"/>
</dbReference>
<dbReference type="InterPro" id="IPR043502">
    <property type="entry name" value="DNA/RNA_pol_sf"/>
</dbReference>
<dbReference type="Gene3D" id="3.10.10.10">
    <property type="entry name" value="HIV Type 1 Reverse Transcriptase, subunit A, domain 1"/>
    <property type="match status" value="1"/>
</dbReference>
<dbReference type="Gene3D" id="3.30.70.270">
    <property type="match status" value="1"/>
</dbReference>
<feature type="domain" description="Reverse transcriptase" evidence="1">
    <location>
        <begin position="3"/>
        <end position="86"/>
    </location>
</feature>
<dbReference type="VEuPathDB" id="AmoebaDB:DDB_G0267226"/>
<organism evidence="2 3">
    <name type="scientific">Dictyostelium discoideum</name>
    <name type="common">Social amoeba</name>
    <dbReference type="NCBI Taxonomy" id="44689"/>
    <lineage>
        <taxon>Eukaryota</taxon>
        <taxon>Amoebozoa</taxon>
        <taxon>Evosea</taxon>
        <taxon>Eumycetozoa</taxon>
        <taxon>Dictyostelia</taxon>
        <taxon>Dictyosteliales</taxon>
        <taxon>Dictyosteliaceae</taxon>
        <taxon>Dictyostelium</taxon>
    </lineage>
</organism>
<proteinExistence type="predicted"/>
<dbReference type="SUPFAM" id="SSF56672">
    <property type="entry name" value="DNA/RNA polymerases"/>
    <property type="match status" value="1"/>
</dbReference>
<dbReference type="STRING" id="44689.Q55H55"/>
<dbReference type="PhylomeDB" id="Q55H55"/>
<dbReference type="AlphaFoldDB" id="Q55H55"/>
<evidence type="ECO:0000259" key="1">
    <source>
        <dbReference type="Pfam" id="PF00078"/>
    </source>
</evidence>
<dbReference type="GeneID" id="8615800"/>
<dbReference type="SMR" id="Q55H55"/>
<reference evidence="2 3" key="1">
    <citation type="journal article" date="2005" name="Nature">
        <title>The genome of the social amoeba Dictyostelium discoideum.</title>
        <authorList>
            <consortium name="The Dictyostelium discoideum Sequencing Consortium"/>
            <person name="Eichinger L."/>
            <person name="Pachebat J.A."/>
            <person name="Glockner G."/>
            <person name="Rajandream M.A."/>
            <person name="Sucgang R."/>
            <person name="Berriman M."/>
            <person name="Song J."/>
            <person name="Olsen R."/>
            <person name="Szafranski K."/>
            <person name="Xu Q."/>
            <person name="Tunggal B."/>
            <person name="Kummerfeld S."/>
            <person name="Madera M."/>
            <person name="Konfortov B.A."/>
            <person name="Rivero F."/>
            <person name="Bankier A.T."/>
            <person name="Lehmann R."/>
            <person name="Hamlin N."/>
            <person name="Davies R."/>
            <person name="Gaudet P."/>
            <person name="Fey P."/>
            <person name="Pilcher K."/>
            <person name="Chen G."/>
            <person name="Saunders D."/>
            <person name="Sodergren E."/>
            <person name="Davis P."/>
            <person name="Kerhornou A."/>
            <person name="Nie X."/>
            <person name="Hall N."/>
            <person name="Anjard C."/>
            <person name="Hemphill L."/>
            <person name="Bason N."/>
            <person name="Farbrother P."/>
            <person name="Desany B."/>
            <person name="Just E."/>
            <person name="Morio T."/>
            <person name="Rost R."/>
            <person name="Churcher C."/>
            <person name="Cooper J."/>
            <person name="Haydock S."/>
            <person name="van Driessche N."/>
            <person name="Cronin A."/>
            <person name="Goodhead I."/>
            <person name="Muzny D."/>
            <person name="Mourier T."/>
            <person name="Pain A."/>
            <person name="Lu M."/>
            <person name="Harper D."/>
            <person name="Lindsay R."/>
            <person name="Hauser H."/>
            <person name="James K."/>
            <person name="Quiles M."/>
            <person name="Madan Babu M."/>
            <person name="Saito T."/>
            <person name="Buchrieser C."/>
            <person name="Wardroper A."/>
            <person name="Felder M."/>
            <person name="Thangavelu M."/>
            <person name="Johnson D."/>
            <person name="Knights A."/>
            <person name="Loulseged H."/>
            <person name="Mungall K."/>
            <person name="Oliver K."/>
            <person name="Price C."/>
            <person name="Quail M.A."/>
            <person name="Urushihara H."/>
            <person name="Hernandez J."/>
            <person name="Rabbinowitsch E."/>
            <person name="Steffen D."/>
            <person name="Sanders M."/>
            <person name="Ma J."/>
            <person name="Kohara Y."/>
            <person name="Sharp S."/>
            <person name="Simmonds M."/>
            <person name="Spiegler S."/>
            <person name="Tivey A."/>
            <person name="Sugano S."/>
            <person name="White B."/>
            <person name="Walker D."/>
            <person name="Woodward J."/>
            <person name="Winckler T."/>
            <person name="Tanaka Y."/>
            <person name="Shaulsky G."/>
            <person name="Schleicher M."/>
            <person name="Weinstock G."/>
            <person name="Rosenthal A."/>
            <person name="Cox E.C."/>
            <person name="Chisholm R.L."/>
            <person name="Gibbs R."/>
            <person name="Loomis W.F."/>
            <person name="Platzer M."/>
            <person name="Kay R.R."/>
            <person name="Williams J."/>
            <person name="Dear P.H."/>
            <person name="Noegel A.A."/>
            <person name="Barrell B."/>
            <person name="Kuspa A."/>
        </authorList>
    </citation>
    <scope>NUCLEOTIDE SEQUENCE [LARGE SCALE GENOMIC DNA]</scope>
    <source>
        <strain evidence="2 3">AX4</strain>
    </source>
</reference>
<evidence type="ECO:0000313" key="2">
    <source>
        <dbReference type="EMBL" id="EAL73850.1"/>
    </source>
</evidence>
<dbReference type="dictyBase" id="DDB_G0267226"/>
<accession>Q55H55</accession>
<keyword evidence="3" id="KW-1185">Reference proteome</keyword>
<dbReference type="PANTHER" id="PTHR24559">
    <property type="entry name" value="TRANSPOSON TY3-I GAG-POL POLYPROTEIN"/>
    <property type="match status" value="1"/>
</dbReference>
<dbReference type="CDD" id="cd01647">
    <property type="entry name" value="RT_LTR"/>
    <property type="match status" value="1"/>
</dbReference>
<dbReference type="InParanoid" id="Q55H55"/>
<dbReference type="KEGG" id="ddi:DDB_G0267226"/>
<dbReference type="EMBL" id="AAFI02000001">
    <property type="protein sequence ID" value="EAL73850.1"/>
    <property type="molecule type" value="Genomic_DNA"/>
</dbReference>
<name>Q55H55_DICDI</name>
<protein>
    <recommendedName>
        <fullName evidence="1">Reverse transcriptase domain-containing protein</fullName>
    </recommendedName>
</protein>
<dbReference type="OMA" id="DAMAGSC"/>
<dbReference type="InterPro" id="IPR043128">
    <property type="entry name" value="Rev_trsase/Diguanyl_cyclase"/>
</dbReference>
<dbReference type="Proteomes" id="UP000002195">
    <property type="component" value="Unassembled WGS sequence"/>
</dbReference>